<name>A0A6A3NUC5_9STRA</name>
<keyword evidence="1" id="KW-0472">Membrane</keyword>
<dbReference type="EMBL" id="QXFU01000106">
    <property type="protein sequence ID" value="KAE9044076.1"/>
    <property type="molecule type" value="Genomic_DNA"/>
</dbReference>
<evidence type="ECO:0000256" key="1">
    <source>
        <dbReference type="SAM" id="Phobius"/>
    </source>
</evidence>
<gene>
    <name evidence="2" type="ORF">PR002_g2999</name>
</gene>
<keyword evidence="1" id="KW-0812">Transmembrane</keyword>
<dbReference type="AlphaFoldDB" id="A0A6A3NUC5"/>
<accession>A0A6A3NUC5</accession>
<comment type="caution">
    <text evidence="2">The sequence shown here is derived from an EMBL/GenBank/DDBJ whole genome shotgun (WGS) entry which is preliminary data.</text>
</comment>
<evidence type="ECO:0000313" key="2">
    <source>
        <dbReference type="EMBL" id="KAE9044076.1"/>
    </source>
</evidence>
<dbReference type="Proteomes" id="UP000435112">
    <property type="component" value="Unassembled WGS sequence"/>
</dbReference>
<evidence type="ECO:0000313" key="3">
    <source>
        <dbReference type="Proteomes" id="UP000435112"/>
    </source>
</evidence>
<sequence>MTSIIIAIGIITLLAVWWISDLLRGMNLLDTRSRDDCARARELAAFELESRHFASWSGRVSPEINPGESSPSTYRLALTARAACYQLEQIEL</sequence>
<keyword evidence="1" id="KW-1133">Transmembrane helix</keyword>
<reference evidence="2 3" key="1">
    <citation type="submission" date="2018-09" db="EMBL/GenBank/DDBJ databases">
        <title>Genomic investigation of the strawberry pathogen Phytophthora fragariae indicates pathogenicity is determined by transcriptional variation in three key races.</title>
        <authorList>
            <person name="Adams T.M."/>
            <person name="Armitage A.D."/>
            <person name="Sobczyk M.K."/>
            <person name="Bates H.J."/>
            <person name="Dunwell J.M."/>
            <person name="Nellist C.F."/>
            <person name="Harrison R.J."/>
        </authorList>
    </citation>
    <scope>NUCLEOTIDE SEQUENCE [LARGE SCALE GENOMIC DNA]</scope>
    <source>
        <strain evidence="2 3">SCRP324</strain>
    </source>
</reference>
<organism evidence="2 3">
    <name type="scientific">Phytophthora rubi</name>
    <dbReference type="NCBI Taxonomy" id="129364"/>
    <lineage>
        <taxon>Eukaryota</taxon>
        <taxon>Sar</taxon>
        <taxon>Stramenopiles</taxon>
        <taxon>Oomycota</taxon>
        <taxon>Peronosporomycetes</taxon>
        <taxon>Peronosporales</taxon>
        <taxon>Peronosporaceae</taxon>
        <taxon>Phytophthora</taxon>
    </lineage>
</organism>
<feature type="transmembrane region" description="Helical" evidence="1">
    <location>
        <begin position="6"/>
        <end position="23"/>
    </location>
</feature>
<protein>
    <submittedName>
        <fullName evidence="2">Uncharacterized protein</fullName>
    </submittedName>
</protein>
<proteinExistence type="predicted"/>